<dbReference type="Proteomes" id="UP000192674">
    <property type="component" value="Unassembled WGS sequence"/>
</dbReference>
<dbReference type="EMBL" id="FWXV01000011">
    <property type="protein sequence ID" value="SMD25468.1"/>
    <property type="molecule type" value="Genomic_DNA"/>
</dbReference>
<reference evidence="1 2" key="1">
    <citation type="submission" date="2017-04" db="EMBL/GenBank/DDBJ databases">
        <authorList>
            <person name="Afonso C.L."/>
            <person name="Miller P.J."/>
            <person name="Scott M.A."/>
            <person name="Spackman E."/>
            <person name="Goraichik I."/>
            <person name="Dimitrov K.M."/>
            <person name="Suarez D.L."/>
            <person name="Swayne D.E."/>
        </authorList>
    </citation>
    <scope>NUCLEOTIDE SEQUENCE [LARGE SCALE GENOMIC DNA]</scope>
    <source>
        <strain evidence="1 2">DSM 43828</strain>
    </source>
</reference>
<protein>
    <submittedName>
        <fullName evidence="1">Uncharacterized protein</fullName>
    </submittedName>
</protein>
<organism evidence="1 2">
    <name type="scientific">Kibdelosporangium aridum</name>
    <dbReference type="NCBI Taxonomy" id="2030"/>
    <lineage>
        <taxon>Bacteria</taxon>
        <taxon>Bacillati</taxon>
        <taxon>Actinomycetota</taxon>
        <taxon>Actinomycetes</taxon>
        <taxon>Pseudonocardiales</taxon>
        <taxon>Pseudonocardiaceae</taxon>
        <taxon>Kibdelosporangium</taxon>
    </lineage>
</organism>
<gene>
    <name evidence="1" type="ORF">SAMN05661093_09154</name>
</gene>
<sequence length="44" mass="4474">MPMIELTVPAGALPEAERTDVQRELAAVDVTVPQGALAKGAADA</sequence>
<dbReference type="AlphaFoldDB" id="A0A1Y5Y4U6"/>
<evidence type="ECO:0000313" key="2">
    <source>
        <dbReference type="Proteomes" id="UP000192674"/>
    </source>
</evidence>
<keyword evidence="2" id="KW-1185">Reference proteome</keyword>
<name>A0A1Y5Y4U6_KIBAR</name>
<accession>A0A1Y5Y4U6</accession>
<proteinExistence type="predicted"/>
<dbReference type="RefSeq" id="WP_268811619.1">
    <property type="nucleotide sequence ID" value="NZ_FWXV01000011.1"/>
</dbReference>
<evidence type="ECO:0000313" key="1">
    <source>
        <dbReference type="EMBL" id="SMD25468.1"/>
    </source>
</evidence>